<keyword evidence="4 11" id="KW-0443">Lipid metabolism</keyword>
<keyword evidence="8 11" id="KW-0456">Lyase</keyword>
<comment type="catalytic activity">
    <reaction evidence="11">
        <text>a 1,2-diacyl-sn-glycero-3-phospho-L-serine + H(+) = a 1,2-diacyl-sn-glycero-3-phosphoethanolamine + CO2</text>
        <dbReference type="Rhea" id="RHEA:20828"/>
        <dbReference type="ChEBI" id="CHEBI:15378"/>
        <dbReference type="ChEBI" id="CHEBI:16526"/>
        <dbReference type="ChEBI" id="CHEBI:57262"/>
        <dbReference type="ChEBI" id="CHEBI:64612"/>
        <dbReference type="EC" id="4.1.1.65"/>
    </reaction>
</comment>
<evidence type="ECO:0000256" key="7">
    <source>
        <dbReference type="ARBA" id="ARBA00023209"/>
    </source>
</evidence>
<protein>
    <recommendedName>
        <fullName evidence="11">Phosphatidylserine decarboxylase proenzyme</fullName>
        <ecNumber evidence="11">4.1.1.65</ecNumber>
    </recommendedName>
    <component>
        <recommendedName>
            <fullName evidence="11">Phosphatidylserine decarboxylase alpha chain</fullName>
        </recommendedName>
    </component>
    <component>
        <recommendedName>
            <fullName evidence="11">Phosphatidylserine decarboxylase beta chain</fullName>
        </recommendedName>
    </component>
</protein>
<evidence type="ECO:0000256" key="5">
    <source>
        <dbReference type="ARBA" id="ARBA00023136"/>
    </source>
</evidence>
<evidence type="ECO:0000256" key="3">
    <source>
        <dbReference type="ARBA" id="ARBA00022793"/>
    </source>
</evidence>
<dbReference type="Proteomes" id="UP000198356">
    <property type="component" value="Unassembled WGS sequence"/>
</dbReference>
<keyword evidence="10 11" id="KW-0670">Pyruvate</keyword>
<dbReference type="PANTHER" id="PTHR35809">
    <property type="entry name" value="ARCHAETIDYLSERINE DECARBOXYLASE PROENZYME-RELATED"/>
    <property type="match status" value="1"/>
</dbReference>
<feature type="active site" description="Schiff-base intermediate with substrate; via pyruvic acid" evidence="11">
    <location>
        <position position="183"/>
    </location>
</feature>
<keyword evidence="6 11" id="KW-0865">Zymogen</keyword>
<dbReference type="InterPro" id="IPR003817">
    <property type="entry name" value="PS_Dcarbxylase"/>
</dbReference>
<evidence type="ECO:0000256" key="4">
    <source>
        <dbReference type="ARBA" id="ARBA00023098"/>
    </source>
</evidence>
<reference evidence="13 14" key="1">
    <citation type="submission" date="2017-06" db="EMBL/GenBank/DDBJ databases">
        <authorList>
            <person name="Kim H.J."/>
            <person name="Triplett B.A."/>
        </authorList>
    </citation>
    <scope>NUCLEOTIDE SEQUENCE [LARGE SCALE GENOMIC DNA]</scope>
    <source>
        <strain evidence="13 14">DSM 18704</strain>
    </source>
</reference>
<dbReference type="GO" id="GO:0004609">
    <property type="term" value="F:phosphatidylserine decarboxylase activity"/>
    <property type="evidence" value="ECO:0007669"/>
    <property type="project" value="UniProtKB-UniRule"/>
</dbReference>
<evidence type="ECO:0000256" key="6">
    <source>
        <dbReference type="ARBA" id="ARBA00023145"/>
    </source>
</evidence>
<comment type="subcellular location">
    <subcellularLocation>
        <location evidence="11">Cell membrane</location>
        <topology evidence="11">Peripheral membrane protein</topology>
    </subcellularLocation>
</comment>
<feature type="chain" id="PRO_5023429343" description="Phosphatidylserine decarboxylase beta chain" evidence="11">
    <location>
        <begin position="1"/>
        <end position="182"/>
    </location>
</feature>
<keyword evidence="5 11" id="KW-0472">Membrane</keyword>
<comment type="pathway">
    <text evidence="11">Phospholipid metabolism; phosphatidylethanolamine biosynthesis; phosphatidylethanolamine from CDP-diacylglycerol: step 2/2.</text>
</comment>
<name>A0A239EN07_9BACT</name>
<dbReference type="EMBL" id="FZOU01000001">
    <property type="protein sequence ID" value="SNS46017.1"/>
    <property type="molecule type" value="Genomic_DNA"/>
</dbReference>
<evidence type="ECO:0000256" key="8">
    <source>
        <dbReference type="ARBA" id="ARBA00023239"/>
    </source>
</evidence>
<dbReference type="GO" id="GO:0006646">
    <property type="term" value="P:phosphatidylethanolamine biosynthetic process"/>
    <property type="evidence" value="ECO:0007669"/>
    <property type="project" value="UniProtKB-UniRule"/>
</dbReference>
<feature type="chain" id="PRO_5023429344" description="Phosphatidylserine decarboxylase alpha chain" evidence="11">
    <location>
        <begin position="183"/>
        <end position="225"/>
    </location>
</feature>
<gene>
    <name evidence="11" type="primary">psd</name>
    <name evidence="13" type="ORF">SAMN05421770_1011068</name>
</gene>
<feature type="site" description="Cleavage (non-hydrolytic); by autocatalysis" evidence="11">
    <location>
        <begin position="182"/>
        <end position="183"/>
    </location>
</feature>
<sequence>MTGTTYNRRDMVKDGYFYGLGFGVVAAVVFVLTHSLLLVLIPVLLAAFFLWFFRDPERVIPTGAGEIVSPGDGVVTDTELIETVDGPRMRMSIFLNVFNVHVNRVPVSGTVTRVEYIKGAFLNAMNPKSGTENEQSLIVIDAGGYEIAFKQIAGLLARRIVCNLVAGEKVVRGQRMGLIKFGSRVDVVMPVEAKLLVSKGVKVSGGSTVLAVLPLGLMGGSDVVA</sequence>
<keyword evidence="1 11" id="KW-1003">Cell membrane</keyword>
<keyword evidence="14" id="KW-1185">Reference proteome</keyword>
<evidence type="ECO:0000256" key="9">
    <source>
        <dbReference type="ARBA" id="ARBA00023264"/>
    </source>
</evidence>
<organism evidence="13 14">
    <name type="scientific">Granulicella rosea</name>
    <dbReference type="NCBI Taxonomy" id="474952"/>
    <lineage>
        <taxon>Bacteria</taxon>
        <taxon>Pseudomonadati</taxon>
        <taxon>Acidobacteriota</taxon>
        <taxon>Terriglobia</taxon>
        <taxon>Terriglobales</taxon>
        <taxon>Acidobacteriaceae</taxon>
        <taxon>Granulicella</taxon>
    </lineage>
</organism>
<dbReference type="EC" id="4.1.1.65" evidence="11"/>
<comment type="function">
    <text evidence="11">Catalyzes the formation of phosphatidylethanolamine (PtdEtn) from phosphatidylserine (PtdSer).</text>
</comment>
<keyword evidence="12" id="KW-1133">Transmembrane helix</keyword>
<evidence type="ECO:0000256" key="10">
    <source>
        <dbReference type="ARBA" id="ARBA00023317"/>
    </source>
</evidence>
<comment type="PTM">
    <text evidence="11">Is synthesized initially as an inactive proenzyme. Formation of the active enzyme involves a self-maturation process in which the active site pyruvoyl group is generated from an internal serine residue via an autocatalytic post-translational modification. Two non-identical subunits are generated from the proenzyme in this reaction, and the pyruvate is formed at the N-terminus of the alpha chain, which is derived from the carboxyl end of the proenzyme. The post-translation cleavage follows an unusual pathway, termed non-hydrolytic serinolysis, in which the side chain hydroxyl group of the serine supplies its oxygen atom to form the C-terminus of the beta chain, while the remainder of the serine residue undergoes an oxidative deamination to produce ammonia and the pyruvoyl prosthetic group on the alpha chain.</text>
</comment>
<comment type="similarity">
    <text evidence="11">Belongs to the phosphatidylserine decarboxylase family. PSD-A subfamily.</text>
</comment>
<dbReference type="InterPro" id="IPR033175">
    <property type="entry name" value="PSD-A"/>
</dbReference>
<feature type="transmembrane region" description="Helical" evidence="12">
    <location>
        <begin position="20"/>
        <end position="53"/>
    </location>
</feature>
<dbReference type="UniPathway" id="UPA00558">
    <property type="reaction ID" value="UER00616"/>
</dbReference>
<evidence type="ECO:0000256" key="11">
    <source>
        <dbReference type="HAMAP-Rule" id="MF_00664"/>
    </source>
</evidence>
<accession>A0A239EN07</accession>
<keyword evidence="2 11" id="KW-0444">Lipid biosynthesis</keyword>
<dbReference type="RefSeq" id="WP_245817826.1">
    <property type="nucleotide sequence ID" value="NZ_FZOU01000001.1"/>
</dbReference>
<dbReference type="GO" id="GO:0005886">
    <property type="term" value="C:plasma membrane"/>
    <property type="evidence" value="ECO:0007669"/>
    <property type="project" value="UniProtKB-SubCell"/>
</dbReference>
<evidence type="ECO:0000313" key="14">
    <source>
        <dbReference type="Proteomes" id="UP000198356"/>
    </source>
</evidence>
<evidence type="ECO:0000256" key="2">
    <source>
        <dbReference type="ARBA" id="ARBA00022516"/>
    </source>
</evidence>
<comment type="subunit">
    <text evidence="11">Heterodimer of a large membrane-associated beta subunit and a small pyruvoyl-containing alpha subunit.</text>
</comment>
<evidence type="ECO:0000256" key="1">
    <source>
        <dbReference type="ARBA" id="ARBA00022475"/>
    </source>
</evidence>
<keyword evidence="3 11" id="KW-0210">Decarboxylase</keyword>
<dbReference type="AlphaFoldDB" id="A0A239EN07"/>
<evidence type="ECO:0000256" key="12">
    <source>
        <dbReference type="SAM" id="Phobius"/>
    </source>
</evidence>
<dbReference type="Pfam" id="PF02666">
    <property type="entry name" value="PS_Dcarbxylase"/>
    <property type="match status" value="1"/>
</dbReference>
<feature type="modified residue" description="Pyruvic acid (Ser); by autocatalysis" evidence="11">
    <location>
        <position position="183"/>
    </location>
</feature>
<dbReference type="NCBIfam" id="NF003678">
    <property type="entry name" value="PRK05305.1-2"/>
    <property type="match status" value="1"/>
</dbReference>
<proteinExistence type="inferred from homology"/>
<keyword evidence="12" id="KW-0812">Transmembrane</keyword>
<comment type="cofactor">
    <cofactor evidence="11">
        <name>pyruvate</name>
        <dbReference type="ChEBI" id="CHEBI:15361"/>
    </cofactor>
    <text evidence="11">Binds 1 pyruvoyl group covalently per subunit.</text>
</comment>
<dbReference type="HAMAP" id="MF_00664">
    <property type="entry name" value="PS_decarb_PSD_A"/>
    <property type="match status" value="1"/>
</dbReference>
<keyword evidence="7 11" id="KW-0594">Phospholipid biosynthesis</keyword>
<dbReference type="PANTHER" id="PTHR35809:SF1">
    <property type="entry name" value="ARCHAETIDYLSERINE DECARBOXYLASE PROENZYME-RELATED"/>
    <property type="match status" value="1"/>
</dbReference>
<keyword evidence="9 11" id="KW-1208">Phospholipid metabolism</keyword>
<evidence type="ECO:0000313" key="13">
    <source>
        <dbReference type="EMBL" id="SNS46017.1"/>
    </source>
</evidence>